<sequence length="435" mass="45920">MTEQDDSVSPLFNKMDALMARHRGSGAGTAVEEDIPVLTEMLDDDIPVLTEVIAAKPAEPPADEGLMFHPDDFLPPPRQPQSPPPASPVAQPAAASPSVFLDLPLLDLDALLADPAPFGPVEDTAMPQGEPPPAEAPLAEAAAEEIDYPTLEWEDDEAVGPAPTPTEAPEALDEIAATPSVAGFEVIEHGDDALPIEFVDPMPEHQVTVLELIDEIVEETAEAPAPIIADTPTAPAFVAAPEPPIRQPEAAPYQEAEAVPPPPHPLPPTSWNAPAPIEAPAEDHWASAADLRIELAEEPAIELDLDPHLAEPPAVPAIPAPAWMASALAEPAATAQPVVTPAAEAPRPTLPPPAPKLDESAIAELTAGVAATLAVDIAMEVDRLSRQHFKTLMSTLYAEAAQTLATQIGHELEARLAPRVAELVRDELRRRNLLD</sequence>
<dbReference type="Proteomes" id="UP001156836">
    <property type="component" value="Unassembled WGS sequence"/>
</dbReference>
<reference evidence="3" key="1">
    <citation type="journal article" date="2019" name="Int. J. Syst. Evol. Microbiol.">
        <title>The Global Catalogue of Microorganisms (GCM) 10K type strain sequencing project: providing services to taxonomists for standard genome sequencing and annotation.</title>
        <authorList>
            <consortium name="The Broad Institute Genomics Platform"/>
            <consortium name="The Broad Institute Genome Sequencing Center for Infectious Disease"/>
            <person name="Wu L."/>
            <person name="Ma J."/>
        </authorList>
    </citation>
    <scope>NUCLEOTIDE SEQUENCE [LARGE SCALE GENOMIC DNA]</scope>
    <source>
        <strain evidence="3">NBRC 104970</strain>
    </source>
</reference>
<evidence type="ECO:0000313" key="2">
    <source>
        <dbReference type="EMBL" id="GLS04532.1"/>
    </source>
</evidence>
<feature type="compositionally biased region" description="Low complexity" evidence="1">
    <location>
        <begin position="249"/>
        <end position="258"/>
    </location>
</feature>
<gene>
    <name evidence="2" type="ORF">GCM10007860_16790</name>
</gene>
<dbReference type="EMBL" id="BSOZ01000020">
    <property type="protein sequence ID" value="GLS04532.1"/>
    <property type="molecule type" value="Genomic_DNA"/>
</dbReference>
<dbReference type="PRINTS" id="PR01217">
    <property type="entry name" value="PRICHEXTENSN"/>
</dbReference>
<evidence type="ECO:0000256" key="1">
    <source>
        <dbReference type="SAM" id="MobiDB-lite"/>
    </source>
</evidence>
<accession>A0ABQ6BT57</accession>
<proteinExistence type="predicted"/>
<feature type="compositionally biased region" description="Pro residues" evidence="1">
    <location>
        <begin position="259"/>
        <end position="268"/>
    </location>
</feature>
<feature type="region of interest" description="Disordered" evidence="1">
    <location>
        <begin position="249"/>
        <end position="268"/>
    </location>
</feature>
<dbReference type="RefSeq" id="WP_018746559.1">
    <property type="nucleotide sequence ID" value="NZ_BSOZ01000020.1"/>
</dbReference>
<feature type="compositionally biased region" description="Pro residues" evidence="1">
    <location>
        <begin position="73"/>
        <end position="87"/>
    </location>
</feature>
<comment type="caution">
    <text evidence="2">The sequence shown here is derived from an EMBL/GenBank/DDBJ whole genome shotgun (WGS) entry which is preliminary data.</text>
</comment>
<keyword evidence="3" id="KW-1185">Reference proteome</keyword>
<evidence type="ECO:0000313" key="3">
    <source>
        <dbReference type="Proteomes" id="UP001156836"/>
    </source>
</evidence>
<protein>
    <submittedName>
        <fullName evidence="2">Uncharacterized protein</fullName>
    </submittedName>
</protein>
<feature type="region of interest" description="Disordered" evidence="1">
    <location>
        <begin position="57"/>
        <end position="93"/>
    </location>
</feature>
<organism evidence="2 3">
    <name type="scientific">Chitiniphilus shinanonensis</name>
    <dbReference type="NCBI Taxonomy" id="553088"/>
    <lineage>
        <taxon>Bacteria</taxon>
        <taxon>Pseudomonadati</taxon>
        <taxon>Pseudomonadota</taxon>
        <taxon>Betaproteobacteria</taxon>
        <taxon>Neisseriales</taxon>
        <taxon>Chitinibacteraceae</taxon>
        <taxon>Chitiniphilus</taxon>
    </lineage>
</organism>
<name>A0ABQ6BT57_9NEIS</name>